<dbReference type="InterPro" id="IPR001296">
    <property type="entry name" value="Glyco_trans_1"/>
</dbReference>
<dbReference type="PANTHER" id="PTHR45825">
    <property type="entry name" value="GRANULE-BOUND STARCH SYNTHASE 1, CHLOROPLASTIC/AMYLOPLASTIC"/>
    <property type="match status" value="1"/>
</dbReference>
<comment type="caution">
    <text evidence="7">Lacks conserved residue(s) required for the propagation of feature annotation.</text>
</comment>
<evidence type="ECO:0000313" key="10">
    <source>
        <dbReference type="EMBL" id="GAK50536.1"/>
    </source>
</evidence>
<evidence type="ECO:0000256" key="1">
    <source>
        <dbReference type="ARBA" id="ARBA00001478"/>
    </source>
</evidence>
<dbReference type="AlphaFoldDB" id="A0A0S6VSS3"/>
<gene>
    <name evidence="7" type="primary">glgA</name>
    <name evidence="10" type="ORF">U14_01767</name>
</gene>
<dbReference type="HAMAP" id="MF_00484">
    <property type="entry name" value="Glycogen_synth"/>
    <property type="match status" value="1"/>
</dbReference>
<dbReference type="CDD" id="cd03791">
    <property type="entry name" value="GT5_Glycogen_synthase_DULL1-like"/>
    <property type="match status" value="1"/>
</dbReference>
<organism evidence="10 11">
    <name type="scientific">Candidatus Moduliflexus flocculans</name>
    <dbReference type="NCBI Taxonomy" id="1499966"/>
    <lineage>
        <taxon>Bacteria</taxon>
        <taxon>Candidatus Moduliflexota</taxon>
        <taxon>Candidatus Moduliflexia</taxon>
        <taxon>Candidatus Moduliflexales</taxon>
        <taxon>Candidatus Moduliflexaceae</taxon>
    </lineage>
</organism>
<dbReference type="EC" id="2.4.1.21" evidence="7"/>
<keyword evidence="11" id="KW-1185">Reference proteome</keyword>
<dbReference type="NCBIfam" id="TIGR02095">
    <property type="entry name" value="glgA"/>
    <property type="match status" value="1"/>
</dbReference>
<protein>
    <recommendedName>
        <fullName evidence="7">Glycogen synthase</fullName>
        <ecNumber evidence="7">2.4.1.21</ecNumber>
    </recommendedName>
    <alternativeName>
        <fullName evidence="7">Starch [bacterial glycogen] synthase</fullName>
    </alternativeName>
</protein>
<evidence type="ECO:0000259" key="8">
    <source>
        <dbReference type="Pfam" id="PF00534"/>
    </source>
</evidence>
<keyword evidence="6 7" id="KW-0320">Glycogen biosynthesis</keyword>
<dbReference type="STRING" id="1499966.U14_01767"/>
<dbReference type="HOGENOM" id="CLU_009583_18_5_0"/>
<dbReference type="Pfam" id="PF00534">
    <property type="entry name" value="Glycos_transf_1"/>
    <property type="match status" value="1"/>
</dbReference>
<dbReference type="Proteomes" id="UP000030700">
    <property type="component" value="Unassembled WGS sequence"/>
</dbReference>
<dbReference type="Pfam" id="PF08323">
    <property type="entry name" value="Glyco_transf_5"/>
    <property type="match status" value="1"/>
</dbReference>
<evidence type="ECO:0000256" key="2">
    <source>
        <dbReference type="ARBA" id="ARBA00002764"/>
    </source>
</evidence>
<dbReference type="SUPFAM" id="SSF53756">
    <property type="entry name" value="UDP-Glycosyltransferase/glycogen phosphorylase"/>
    <property type="match status" value="1"/>
</dbReference>
<dbReference type="GO" id="GO:0009011">
    <property type="term" value="F:alpha-1,4-glucan glucosyltransferase (ADP-glucose donor) activity"/>
    <property type="evidence" value="ECO:0007669"/>
    <property type="project" value="UniProtKB-UniRule"/>
</dbReference>
<keyword evidence="4 7" id="KW-0328">Glycosyltransferase</keyword>
<sequence length="497" mass="57157">MPAPLKVMIVAAEAAPLVSMGELGRSVGGLARALKRERIDVRLIIPKYQRLINSHSMKRLVPEMTLITMNRFRETAIYRDELTASEEVPVYLIEKARFFDREHLYGPPENAYDDNADRFGFFNVAALETLRQIGFYPDIIHCHDWHTGLIPAYLKTIPAFSQDPMYAPIKSVFTIHDLRHKGCFPRETFFQTGLPPSIYTPEGVEFYGQFSFLKAGVVFADMLSTVSKQYRYEIETPEFGQGMEGVFQKRTKDFYGVINGVEYKPFDPRIDSFILSNYTKDDLHKKHRCKRDILEFCGMERHIERPLVGMIAPMYEEKGIDLLLKSAHCMMELPIQFIFVNDLPYRNEKFAAQLGEMMAAHRKHVRCFTDYDEALKHKVLAGADMILMPYQSEPCGVTQMYALKYGTIPVVRATGGLDDTITEFSVETGKGTGFKFAAYTTDALCEKLREALVVYENQPLWELLQANAMRANYSWEYTAKKYKDLYLMLLNKGKENH</sequence>
<proteinExistence type="inferred from homology"/>
<feature type="domain" description="Starch synthase catalytic" evidence="9">
    <location>
        <begin position="6"/>
        <end position="248"/>
    </location>
</feature>
<feature type="domain" description="Glycosyl transferase family 1" evidence="8">
    <location>
        <begin position="304"/>
        <end position="452"/>
    </location>
</feature>
<dbReference type="GO" id="GO:0005978">
    <property type="term" value="P:glycogen biosynthetic process"/>
    <property type="evidence" value="ECO:0007669"/>
    <property type="project" value="UniProtKB-UniRule"/>
</dbReference>
<evidence type="ECO:0000256" key="7">
    <source>
        <dbReference type="HAMAP-Rule" id="MF_00484"/>
    </source>
</evidence>
<dbReference type="UniPathway" id="UPA00164"/>
<dbReference type="Gene3D" id="3.40.50.2000">
    <property type="entry name" value="Glycogen Phosphorylase B"/>
    <property type="match status" value="2"/>
</dbReference>
<keyword evidence="5 7" id="KW-0808">Transferase</keyword>
<reference evidence="10 11" key="1">
    <citation type="journal article" date="2015" name="PeerJ">
        <title>First genomic representation of candidate bacterial phylum KSB3 points to enhanced environmental sensing as a trigger of wastewater bulking.</title>
        <authorList>
            <person name="Sekiguchi Y."/>
            <person name="Ohashi A."/>
            <person name="Parks D.H."/>
            <person name="Yamauchi T."/>
            <person name="Tyson G.W."/>
            <person name="Hugenholtz P."/>
        </authorList>
    </citation>
    <scope>NUCLEOTIDE SEQUENCE [LARGE SCALE GENOMIC DNA]</scope>
</reference>
<dbReference type="InterPro" id="IPR013534">
    <property type="entry name" value="Starch_synth_cat_dom"/>
</dbReference>
<accession>A0A0S6VSS3</accession>
<evidence type="ECO:0000259" key="9">
    <source>
        <dbReference type="Pfam" id="PF08323"/>
    </source>
</evidence>
<dbReference type="PANTHER" id="PTHR45825:SF11">
    <property type="entry name" value="ALPHA AMYLASE DOMAIN-CONTAINING PROTEIN"/>
    <property type="match status" value="1"/>
</dbReference>
<evidence type="ECO:0000313" key="11">
    <source>
        <dbReference type="Proteomes" id="UP000030700"/>
    </source>
</evidence>
<dbReference type="InterPro" id="IPR011835">
    <property type="entry name" value="GS/SS"/>
</dbReference>
<name>A0A0S6VSS3_9BACT</name>
<dbReference type="EMBL" id="DF820456">
    <property type="protein sequence ID" value="GAK50536.1"/>
    <property type="molecule type" value="Genomic_DNA"/>
</dbReference>
<dbReference type="GO" id="GO:0004373">
    <property type="term" value="F:alpha-1,4-glucan glucosyltransferase (UDP-glucose donor) activity"/>
    <property type="evidence" value="ECO:0007669"/>
    <property type="project" value="InterPro"/>
</dbReference>
<comment type="function">
    <text evidence="2 7">Synthesizes alpha-1,4-glucan chains using ADP-glucose.</text>
</comment>
<comment type="similarity">
    <text evidence="3 7">Belongs to the glycosyltransferase 1 family. Bacterial/plant glycogen synthase subfamily.</text>
</comment>
<evidence type="ECO:0000256" key="6">
    <source>
        <dbReference type="ARBA" id="ARBA00023056"/>
    </source>
</evidence>
<evidence type="ECO:0000256" key="5">
    <source>
        <dbReference type="ARBA" id="ARBA00022679"/>
    </source>
</evidence>
<comment type="pathway">
    <text evidence="7">Glycan biosynthesis; glycogen biosynthesis.</text>
</comment>
<comment type="catalytic activity">
    <reaction evidence="1 7">
        <text>[(1-&gt;4)-alpha-D-glucosyl](n) + ADP-alpha-D-glucose = [(1-&gt;4)-alpha-D-glucosyl](n+1) + ADP + H(+)</text>
        <dbReference type="Rhea" id="RHEA:18189"/>
        <dbReference type="Rhea" id="RHEA-COMP:9584"/>
        <dbReference type="Rhea" id="RHEA-COMP:9587"/>
        <dbReference type="ChEBI" id="CHEBI:15378"/>
        <dbReference type="ChEBI" id="CHEBI:15444"/>
        <dbReference type="ChEBI" id="CHEBI:57498"/>
        <dbReference type="ChEBI" id="CHEBI:456216"/>
        <dbReference type="EC" id="2.4.1.21"/>
    </reaction>
</comment>
<evidence type="ECO:0000256" key="4">
    <source>
        <dbReference type="ARBA" id="ARBA00022676"/>
    </source>
</evidence>
<evidence type="ECO:0000256" key="3">
    <source>
        <dbReference type="ARBA" id="ARBA00010281"/>
    </source>
</evidence>